<name>A0AAD7Z8F5_DIPPU</name>
<evidence type="ECO:0000313" key="3">
    <source>
        <dbReference type="Proteomes" id="UP001233999"/>
    </source>
</evidence>
<proteinExistence type="predicted"/>
<comment type="caution">
    <text evidence="2">The sequence shown here is derived from an EMBL/GenBank/DDBJ whole genome shotgun (WGS) entry which is preliminary data.</text>
</comment>
<gene>
    <name evidence="2" type="ORF">L9F63_025671</name>
</gene>
<reference evidence="2" key="1">
    <citation type="journal article" date="2023" name="IScience">
        <title>Live-bearing cockroach genome reveals convergent evolutionary mechanisms linked to viviparity in insects and beyond.</title>
        <authorList>
            <person name="Fouks B."/>
            <person name="Harrison M.C."/>
            <person name="Mikhailova A.A."/>
            <person name="Marchal E."/>
            <person name="English S."/>
            <person name="Carruthers M."/>
            <person name="Jennings E.C."/>
            <person name="Chiamaka E.L."/>
            <person name="Frigard R.A."/>
            <person name="Pippel M."/>
            <person name="Attardo G.M."/>
            <person name="Benoit J.B."/>
            <person name="Bornberg-Bauer E."/>
            <person name="Tobe S.S."/>
        </authorList>
    </citation>
    <scope>NUCLEOTIDE SEQUENCE</scope>
    <source>
        <strain evidence="2">Stay&amp;Tobe</strain>
    </source>
</reference>
<dbReference type="Proteomes" id="UP001233999">
    <property type="component" value="Unassembled WGS sequence"/>
</dbReference>
<keyword evidence="3" id="KW-1185">Reference proteome</keyword>
<feature type="compositionally biased region" description="Basic and acidic residues" evidence="1">
    <location>
        <begin position="219"/>
        <end position="234"/>
    </location>
</feature>
<evidence type="ECO:0000256" key="1">
    <source>
        <dbReference type="SAM" id="MobiDB-lite"/>
    </source>
</evidence>
<feature type="non-terminal residue" evidence="2">
    <location>
        <position position="1"/>
    </location>
</feature>
<evidence type="ECO:0000313" key="2">
    <source>
        <dbReference type="EMBL" id="KAJ9575378.1"/>
    </source>
</evidence>
<accession>A0AAD7Z8F5</accession>
<feature type="region of interest" description="Disordered" evidence="1">
    <location>
        <begin position="118"/>
        <end position="143"/>
    </location>
</feature>
<reference evidence="2" key="2">
    <citation type="submission" date="2023-05" db="EMBL/GenBank/DDBJ databases">
        <authorList>
            <person name="Fouks B."/>
        </authorList>
    </citation>
    <scope>NUCLEOTIDE SEQUENCE</scope>
    <source>
        <strain evidence="2">Stay&amp;Tobe</strain>
        <tissue evidence="2">Testes</tissue>
    </source>
</reference>
<protein>
    <submittedName>
        <fullName evidence="2">Uncharacterized protein</fullName>
    </submittedName>
</protein>
<dbReference type="AlphaFoldDB" id="A0AAD7Z8F5"/>
<feature type="region of interest" description="Disordered" evidence="1">
    <location>
        <begin position="205"/>
        <end position="253"/>
    </location>
</feature>
<dbReference type="EMBL" id="JASPKZ010009922">
    <property type="protein sequence ID" value="KAJ9575378.1"/>
    <property type="molecule type" value="Genomic_DNA"/>
</dbReference>
<sequence length="270" mass="30805">MSTKRKEEENRNVRARNKEAEIMRYRSSVTTTMQAFCCALLLILVVTSKQDEVERPESDFNANSISRHGYHPPSRFQIGPVDVQTGPQWSVNVFDFIKIKRKPNGGVDVSVQAPENIFNSGNQPQRNGYGDPSAQHYKRRRRHADKVMLHQEKQMQQKNQALVQESNSIASAGGDKETKDTTIKIGNFTIKTGNDWSLDFDKLKIKKKPGGGVDITMEPPDRRPSDRRPSDRRPPTNSGNPYEDPSVQYPRKRRALNNWITKIVEQSEAK</sequence>
<organism evidence="2 3">
    <name type="scientific">Diploptera punctata</name>
    <name type="common">Pacific beetle cockroach</name>
    <dbReference type="NCBI Taxonomy" id="6984"/>
    <lineage>
        <taxon>Eukaryota</taxon>
        <taxon>Metazoa</taxon>
        <taxon>Ecdysozoa</taxon>
        <taxon>Arthropoda</taxon>
        <taxon>Hexapoda</taxon>
        <taxon>Insecta</taxon>
        <taxon>Pterygota</taxon>
        <taxon>Neoptera</taxon>
        <taxon>Polyneoptera</taxon>
        <taxon>Dictyoptera</taxon>
        <taxon>Blattodea</taxon>
        <taxon>Blaberoidea</taxon>
        <taxon>Blaberidae</taxon>
        <taxon>Diplopterinae</taxon>
        <taxon>Diploptera</taxon>
    </lineage>
</organism>